<gene>
    <name evidence="2" type="ORF">GALMADRAFT_787511</name>
</gene>
<keyword evidence="3" id="KW-1185">Reference proteome</keyword>
<evidence type="ECO:0000256" key="1">
    <source>
        <dbReference type="SAM" id="SignalP"/>
    </source>
</evidence>
<organism evidence="2 3">
    <name type="scientific">Galerina marginata (strain CBS 339.88)</name>
    <dbReference type="NCBI Taxonomy" id="685588"/>
    <lineage>
        <taxon>Eukaryota</taxon>
        <taxon>Fungi</taxon>
        <taxon>Dikarya</taxon>
        <taxon>Basidiomycota</taxon>
        <taxon>Agaricomycotina</taxon>
        <taxon>Agaricomycetes</taxon>
        <taxon>Agaricomycetidae</taxon>
        <taxon>Agaricales</taxon>
        <taxon>Agaricineae</taxon>
        <taxon>Strophariaceae</taxon>
        <taxon>Galerina</taxon>
    </lineage>
</organism>
<dbReference type="Proteomes" id="UP000027222">
    <property type="component" value="Unassembled WGS sequence"/>
</dbReference>
<keyword evidence="1" id="KW-0732">Signal</keyword>
<evidence type="ECO:0000313" key="2">
    <source>
        <dbReference type="EMBL" id="KDR71494.1"/>
    </source>
</evidence>
<sequence>MSAMSVTELILICLVLADELRIQVKTQDLVLWKCSGLPDDDTLDQTLKILRFDGSDDRLVRLSFVRRQLSQYLEMMTCPENRYISLLSYLRLSRETLHRSSWTYLWLRLRKCEIGRIYRFPRRGVR</sequence>
<dbReference type="EMBL" id="KL142392">
    <property type="protein sequence ID" value="KDR71494.1"/>
    <property type="molecule type" value="Genomic_DNA"/>
</dbReference>
<feature type="signal peptide" evidence="1">
    <location>
        <begin position="1"/>
        <end position="17"/>
    </location>
</feature>
<evidence type="ECO:0000313" key="3">
    <source>
        <dbReference type="Proteomes" id="UP000027222"/>
    </source>
</evidence>
<protein>
    <submittedName>
        <fullName evidence="2">Uncharacterized protein</fullName>
    </submittedName>
</protein>
<name>A0A067SUZ8_GALM3</name>
<accession>A0A067SUZ8</accession>
<proteinExistence type="predicted"/>
<dbReference type="AlphaFoldDB" id="A0A067SUZ8"/>
<dbReference type="HOGENOM" id="CLU_1981748_0_0_1"/>
<feature type="chain" id="PRO_5001649124" evidence="1">
    <location>
        <begin position="18"/>
        <end position="126"/>
    </location>
</feature>
<reference evidence="3" key="1">
    <citation type="journal article" date="2014" name="Proc. Natl. Acad. Sci. U.S.A.">
        <title>Extensive sampling of basidiomycete genomes demonstrates inadequacy of the white-rot/brown-rot paradigm for wood decay fungi.</title>
        <authorList>
            <person name="Riley R."/>
            <person name="Salamov A.A."/>
            <person name="Brown D.W."/>
            <person name="Nagy L.G."/>
            <person name="Floudas D."/>
            <person name="Held B.W."/>
            <person name="Levasseur A."/>
            <person name="Lombard V."/>
            <person name="Morin E."/>
            <person name="Otillar R."/>
            <person name="Lindquist E.A."/>
            <person name="Sun H."/>
            <person name="LaButti K.M."/>
            <person name="Schmutz J."/>
            <person name="Jabbour D."/>
            <person name="Luo H."/>
            <person name="Baker S.E."/>
            <person name="Pisabarro A.G."/>
            <person name="Walton J.D."/>
            <person name="Blanchette R.A."/>
            <person name="Henrissat B."/>
            <person name="Martin F."/>
            <person name="Cullen D."/>
            <person name="Hibbett D.S."/>
            <person name="Grigoriev I.V."/>
        </authorList>
    </citation>
    <scope>NUCLEOTIDE SEQUENCE [LARGE SCALE GENOMIC DNA]</scope>
    <source>
        <strain evidence="3">CBS 339.88</strain>
    </source>
</reference>